<dbReference type="Pfam" id="PF09335">
    <property type="entry name" value="VTT_dom"/>
    <property type="match status" value="1"/>
</dbReference>
<evidence type="ECO:0000256" key="2">
    <source>
        <dbReference type="ARBA" id="ARBA00010792"/>
    </source>
</evidence>
<dbReference type="InterPro" id="IPR032816">
    <property type="entry name" value="VTT_dom"/>
</dbReference>
<accession>A0A084JHQ0</accession>
<name>A0A084JHQ0_9CLOT</name>
<keyword evidence="3" id="KW-1003">Cell membrane</keyword>
<evidence type="ECO:0000313" key="10">
    <source>
        <dbReference type="Proteomes" id="UP000028542"/>
    </source>
</evidence>
<comment type="similarity">
    <text evidence="2">Belongs to the DedA family.</text>
</comment>
<feature type="transmembrane region" description="Helical" evidence="7">
    <location>
        <begin position="177"/>
        <end position="195"/>
    </location>
</feature>
<feature type="transmembrane region" description="Helical" evidence="7">
    <location>
        <begin position="142"/>
        <end position="165"/>
    </location>
</feature>
<evidence type="ECO:0000259" key="8">
    <source>
        <dbReference type="Pfam" id="PF09335"/>
    </source>
</evidence>
<keyword evidence="10" id="KW-1185">Reference proteome</keyword>
<evidence type="ECO:0000256" key="3">
    <source>
        <dbReference type="ARBA" id="ARBA00022475"/>
    </source>
</evidence>
<organism evidence="9 10">
    <name type="scientific">Clostridium sulfidigenes</name>
    <dbReference type="NCBI Taxonomy" id="318464"/>
    <lineage>
        <taxon>Bacteria</taxon>
        <taxon>Bacillati</taxon>
        <taxon>Bacillota</taxon>
        <taxon>Clostridia</taxon>
        <taxon>Eubacteriales</taxon>
        <taxon>Clostridiaceae</taxon>
        <taxon>Clostridium</taxon>
    </lineage>
</organism>
<dbReference type="EMBL" id="JPMD01000002">
    <property type="protein sequence ID" value="KEZ88484.1"/>
    <property type="molecule type" value="Genomic_DNA"/>
</dbReference>
<comment type="subcellular location">
    <subcellularLocation>
        <location evidence="1">Cell membrane</location>
        <topology evidence="1">Multi-pass membrane protein</topology>
    </subcellularLocation>
</comment>
<dbReference type="InterPro" id="IPR051311">
    <property type="entry name" value="DedA_domain"/>
</dbReference>
<feature type="transmembrane region" description="Helical" evidence="7">
    <location>
        <begin position="41"/>
        <end position="62"/>
    </location>
</feature>
<keyword evidence="6 7" id="KW-0472">Membrane</keyword>
<dbReference type="PANTHER" id="PTHR42709:SF6">
    <property type="entry name" value="UNDECAPRENYL PHOSPHATE TRANSPORTER A"/>
    <property type="match status" value="1"/>
</dbReference>
<evidence type="ECO:0000256" key="4">
    <source>
        <dbReference type="ARBA" id="ARBA00022692"/>
    </source>
</evidence>
<evidence type="ECO:0000256" key="6">
    <source>
        <dbReference type="ARBA" id="ARBA00023136"/>
    </source>
</evidence>
<keyword evidence="5 7" id="KW-1133">Transmembrane helix</keyword>
<gene>
    <name evidence="9" type="ORF">IO99_02250</name>
</gene>
<dbReference type="AlphaFoldDB" id="A0A084JHQ0"/>
<dbReference type="STRING" id="318464.IO99_02250"/>
<keyword evidence="4 7" id="KW-0812">Transmembrane</keyword>
<feature type="transmembrane region" description="Helical" evidence="7">
    <location>
        <begin position="6"/>
        <end position="29"/>
    </location>
</feature>
<proteinExistence type="inferred from homology"/>
<protein>
    <submittedName>
        <fullName evidence="9">Cytochrome O ubiquinol oxidase</fullName>
    </submittedName>
</protein>
<dbReference type="RefSeq" id="WP_035129667.1">
    <property type="nucleotide sequence ID" value="NZ_JPMD01000002.1"/>
</dbReference>
<dbReference type="eggNOG" id="COG0586">
    <property type="taxonomic scope" value="Bacteria"/>
</dbReference>
<evidence type="ECO:0000256" key="7">
    <source>
        <dbReference type="SAM" id="Phobius"/>
    </source>
</evidence>
<feature type="transmembrane region" description="Helical" evidence="7">
    <location>
        <begin position="68"/>
        <end position="90"/>
    </location>
</feature>
<dbReference type="GO" id="GO:0005886">
    <property type="term" value="C:plasma membrane"/>
    <property type="evidence" value="ECO:0007669"/>
    <property type="project" value="UniProtKB-SubCell"/>
</dbReference>
<comment type="caution">
    <text evidence="9">The sequence shown here is derived from an EMBL/GenBank/DDBJ whole genome shotgun (WGS) entry which is preliminary data.</text>
</comment>
<sequence length="206" mass="22775">MNFVNDFLNTIITTIQGFGYPGVFLAVFLEYSCFPLPSEVLLPFIGLLASYGNFSFIGVILLSTGAGLIGSTLCYTIGYFGGSPIINWLCSKSSGAKKSFNKLDLFLDKYGKPAVFLSRLFPLTRTYISLAVGAVKMSYSQFILYSLGGITIWNIILISLGYFLGENTDLIQKILKDYSIVAIAILVICFGFLAYKFMKKRKNSLE</sequence>
<evidence type="ECO:0000313" key="9">
    <source>
        <dbReference type="EMBL" id="KEZ88484.1"/>
    </source>
</evidence>
<dbReference type="Proteomes" id="UP000028542">
    <property type="component" value="Unassembled WGS sequence"/>
</dbReference>
<evidence type="ECO:0000256" key="1">
    <source>
        <dbReference type="ARBA" id="ARBA00004651"/>
    </source>
</evidence>
<reference evidence="9 10" key="1">
    <citation type="submission" date="2014-07" db="EMBL/GenBank/DDBJ databases">
        <title>Draft genome of Clostridium sulfidigenes 113A isolated from sediments associated with methane hydrate from Krishna Godavari basin.</title>
        <authorList>
            <person name="Honkalas V.S."/>
            <person name="Dabir A.P."/>
            <person name="Arora P."/>
            <person name="Dhakephalkar P.K."/>
        </authorList>
    </citation>
    <scope>NUCLEOTIDE SEQUENCE [LARGE SCALE GENOMIC DNA]</scope>
    <source>
        <strain evidence="9 10">113A</strain>
    </source>
</reference>
<evidence type="ECO:0000256" key="5">
    <source>
        <dbReference type="ARBA" id="ARBA00022989"/>
    </source>
</evidence>
<feature type="domain" description="VTT" evidence="8">
    <location>
        <begin position="36"/>
        <end position="162"/>
    </location>
</feature>
<dbReference type="PANTHER" id="PTHR42709">
    <property type="entry name" value="ALKALINE PHOSPHATASE LIKE PROTEIN"/>
    <property type="match status" value="1"/>
</dbReference>